<sequence>MDATGYFTLAIHAGMSSQQKIPCGSELARDDVILATPNIRTRHLMMKWFKTLTRTDAIATLALIVSIASAYFSYQQYQDSVASRRTPIIIRVGAEHSKVSFYKAYKDDQNVLFKQRYKIILTNNSFNPESVIDWRLWERRENGGGEYAGMKFKLLDSTGIPMTFPFLIAAKESKVVFLDVGQKVTPEAWAMVEQSVSLDKEMDWFKADKVFTDAGYPLFGQLTPGKSSRYQDLQVNRWLAGPAYQEFQLNFSKADGQEVAAQLSLNVSDVYPQGEAQR</sequence>
<proteinExistence type="predicted"/>
<name>A0ABY9FFP5_9PSED</name>
<evidence type="ECO:0000313" key="1">
    <source>
        <dbReference type="EMBL" id="WLH02182.1"/>
    </source>
</evidence>
<dbReference type="EMBL" id="CP117451">
    <property type="protein sequence ID" value="WLH02182.1"/>
    <property type="molecule type" value="Genomic_DNA"/>
</dbReference>
<organism evidence="1 2">
    <name type="scientific">Pseudomonas beijingensis</name>
    <dbReference type="NCBI Taxonomy" id="2954101"/>
    <lineage>
        <taxon>Bacteria</taxon>
        <taxon>Pseudomonadati</taxon>
        <taxon>Pseudomonadota</taxon>
        <taxon>Gammaproteobacteria</taxon>
        <taxon>Pseudomonadales</taxon>
        <taxon>Pseudomonadaceae</taxon>
        <taxon>Pseudomonas</taxon>
    </lineage>
</organism>
<protein>
    <submittedName>
        <fullName evidence="1">Uncharacterized protein</fullName>
    </submittedName>
</protein>
<keyword evidence="2" id="KW-1185">Reference proteome</keyword>
<accession>A0ABY9FFP5</accession>
<gene>
    <name evidence="1" type="ORF">PSH92_04750</name>
</gene>
<evidence type="ECO:0000313" key="2">
    <source>
        <dbReference type="Proteomes" id="UP001224838"/>
    </source>
</evidence>
<dbReference type="Proteomes" id="UP001224838">
    <property type="component" value="Chromosome"/>
</dbReference>
<dbReference type="RefSeq" id="WP_305469787.1">
    <property type="nucleotide sequence ID" value="NZ_CP117425.1"/>
</dbReference>
<reference evidence="1 2" key="1">
    <citation type="submission" date="2023-02" db="EMBL/GenBank/DDBJ databases">
        <title>Evolution of Hrp T3SS in non-pathogenic Pseudomonas fluorescens.</title>
        <authorList>
            <person name="Liao K."/>
            <person name="Wei H."/>
            <person name="Gu Y."/>
        </authorList>
    </citation>
    <scope>NUCLEOTIDE SEQUENCE [LARGE SCALE GENOMIC DNA]</scope>
    <source>
        <strain evidence="1 2">FP2034</strain>
    </source>
</reference>